<keyword evidence="2" id="KW-0812">Transmembrane</keyword>
<keyword evidence="2" id="KW-0472">Membrane</keyword>
<dbReference type="PANTHER" id="PTHR30576">
    <property type="entry name" value="COLANIC BIOSYNTHESIS UDP-GLUCOSE LIPID CARRIER TRANSFERASE"/>
    <property type="match status" value="1"/>
</dbReference>
<dbReference type="Pfam" id="PF02397">
    <property type="entry name" value="Bac_transf"/>
    <property type="match status" value="1"/>
</dbReference>
<protein>
    <submittedName>
        <fullName evidence="4">Sugar transferase</fullName>
    </submittedName>
</protein>
<evidence type="ECO:0000313" key="4">
    <source>
        <dbReference type="EMBL" id="HDX30290.1"/>
    </source>
</evidence>
<feature type="domain" description="Bacterial sugar transferase" evidence="3">
    <location>
        <begin position="20"/>
        <end position="210"/>
    </location>
</feature>
<dbReference type="GO" id="GO:0016780">
    <property type="term" value="F:phosphotransferase activity, for other substituted phosphate groups"/>
    <property type="evidence" value="ECO:0007669"/>
    <property type="project" value="TreeGrafter"/>
</dbReference>
<gene>
    <name evidence="4" type="ORF">ENQ20_02225</name>
</gene>
<evidence type="ECO:0000259" key="3">
    <source>
        <dbReference type="Pfam" id="PF02397"/>
    </source>
</evidence>
<comment type="similarity">
    <text evidence="1">Belongs to the bacterial sugar transferase family.</text>
</comment>
<sequence length="212" mass="23964">MSSPQSAPLCPNIVDDRWQRLFDVIAASAGLLLLSPLFLVVALWVKLDSPGPVFYRALRVGRGGTLFRLFKFRTMVVDADRSGPGITVSDDVRVTKAGRWLRRTKIDELPQLINVLLGDMSLVGPRPEDPRYVTLYTPEQRQILSYRPGITSAASLAFRNEETLLVGSDWETVYREKIMPAKLSIDLAYMAQRSFYSDLRLVLRTIMSMINK</sequence>
<keyword evidence="4" id="KW-0808">Transferase</keyword>
<evidence type="ECO:0000256" key="1">
    <source>
        <dbReference type="ARBA" id="ARBA00006464"/>
    </source>
</evidence>
<organism evidence="4">
    <name type="scientific">Caldilinea aerophila</name>
    <dbReference type="NCBI Taxonomy" id="133453"/>
    <lineage>
        <taxon>Bacteria</taxon>
        <taxon>Bacillati</taxon>
        <taxon>Chloroflexota</taxon>
        <taxon>Caldilineae</taxon>
        <taxon>Caldilineales</taxon>
        <taxon>Caldilineaceae</taxon>
        <taxon>Caldilinea</taxon>
    </lineage>
</organism>
<dbReference type="PANTHER" id="PTHR30576:SF20">
    <property type="entry name" value="QUINOVOSAMINEPHOSPHOTRANSFERAE-RELATED"/>
    <property type="match status" value="1"/>
</dbReference>
<dbReference type="EMBL" id="DSMG01000034">
    <property type="protein sequence ID" value="HDX30290.1"/>
    <property type="molecule type" value="Genomic_DNA"/>
</dbReference>
<name>A0A7C1JWM5_9CHLR</name>
<reference evidence="4" key="1">
    <citation type="journal article" date="2020" name="mSystems">
        <title>Genome- and Community-Level Interaction Insights into Carbon Utilization and Element Cycling Functions of Hydrothermarchaeota in Hydrothermal Sediment.</title>
        <authorList>
            <person name="Zhou Z."/>
            <person name="Liu Y."/>
            <person name="Xu W."/>
            <person name="Pan J."/>
            <person name="Luo Z.H."/>
            <person name="Li M."/>
        </authorList>
    </citation>
    <scope>NUCLEOTIDE SEQUENCE [LARGE SCALE GENOMIC DNA]</scope>
    <source>
        <strain evidence="4">SpSt-289</strain>
    </source>
</reference>
<dbReference type="AlphaFoldDB" id="A0A7C1JWM5"/>
<proteinExistence type="inferred from homology"/>
<accession>A0A7C1JWM5</accession>
<comment type="caution">
    <text evidence="4">The sequence shown here is derived from an EMBL/GenBank/DDBJ whole genome shotgun (WGS) entry which is preliminary data.</text>
</comment>
<dbReference type="InterPro" id="IPR003362">
    <property type="entry name" value="Bact_transf"/>
</dbReference>
<feature type="transmembrane region" description="Helical" evidence="2">
    <location>
        <begin position="21"/>
        <end position="45"/>
    </location>
</feature>
<keyword evidence="2" id="KW-1133">Transmembrane helix</keyword>
<evidence type="ECO:0000256" key="2">
    <source>
        <dbReference type="SAM" id="Phobius"/>
    </source>
</evidence>